<keyword evidence="2" id="KW-1185">Reference proteome</keyword>
<reference evidence="1 2" key="1">
    <citation type="submission" date="2023-03" db="EMBL/GenBank/DDBJ databases">
        <title>Genome sequence of Lichtheimia ornata CBS 291.66.</title>
        <authorList>
            <person name="Mohabir J.T."/>
            <person name="Shea T.P."/>
            <person name="Kurbessoian T."/>
            <person name="Berby B."/>
            <person name="Fontaine J."/>
            <person name="Livny J."/>
            <person name="Gnirke A."/>
            <person name="Stajich J.E."/>
            <person name="Cuomo C.A."/>
        </authorList>
    </citation>
    <scope>NUCLEOTIDE SEQUENCE [LARGE SCALE GENOMIC DNA]</scope>
    <source>
        <strain evidence="1">CBS 291.66</strain>
    </source>
</reference>
<dbReference type="EMBL" id="JARTCD010000020">
    <property type="protein sequence ID" value="KAJ8659168.1"/>
    <property type="molecule type" value="Genomic_DNA"/>
</dbReference>
<proteinExistence type="predicted"/>
<protein>
    <submittedName>
        <fullName evidence="1">Uncharacterized protein</fullName>
    </submittedName>
</protein>
<dbReference type="RefSeq" id="XP_058344081.1">
    <property type="nucleotide sequence ID" value="XM_058485254.1"/>
</dbReference>
<gene>
    <name evidence="1" type="ORF">O0I10_005207</name>
</gene>
<dbReference type="Proteomes" id="UP001234581">
    <property type="component" value="Unassembled WGS sequence"/>
</dbReference>
<dbReference type="GeneID" id="83212620"/>
<comment type="caution">
    <text evidence="1">The sequence shown here is derived from an EMBL/GenBank/DDBJ whole genome shotgun (WGS) entry which is preliminary data.</text>
</comment>
<accession>A0AAD7Y000</accession>
<evidence type="ECO:0000313" key="2">
    <source>
        <dbReference type="Proteomes" id="UP001234581"/>
    </source>
</evidence>
<evidence type="ECO:0000313" key="1">
    <source>
        <dbReference type="EMBL" id="KAJ8659168.1"/>
    </source>
</evidence>
<sequence>MGQVAADAFGQPVAVYQTKPIFDGEPEPPRLHLPLDPPARNMLSKPLILHLVGNHYYPLIIKPSIRLEWPPVPFWHRELWDERQPSQSYKATWKYLHIKKAKPGTQFTPNG</sequence>
<organism evidence="1 2">
    <name type="scientific">Lichtheimia ornata</name>
    <dbReference type="NCBI Taxonomy" id="688661"/>
    <lineage>
        <taxon>Eukaryota</taxon>
        <taxon>Fungi</taxon>
        <taxon>Fungi incertae sedis</taxon>
        <taxon>Mucoromycota</taxon>
        <taxon>Mucoromycotina</taxon>
        <taxon>Mucoromycetes</taxon>
        <taxon>Mucorales</taxon>
        <taxon>Lichtheimiaceae</taxon>
        <taxon>Lichtheimia</taxon>
    </lineage>
</organism>
<dbReference type="AlphaFoldDB" id="A0AAD7Y000"/>
<name>A0AAD7Y000_9FUNG</name>